<dbReference type="EMBL" id="ML769393">
    <property type="protein sequence ID" value="KAE9407886.1"/>
    <property type="molecule type" value="Genomic_DNA"/>
</dbReference>
<dbReference type="InterPro" id="IPR043129">
    <property type="entry name" value="ATPase_NBD"/>
</dbReference>
<keyword evidence="3" id="KW-1185">Reference proteome</keyword>
<evidence type="ECO:0000256" key="1">
    <source>
        <dbReference type="SAM" id="Phobius"/>
    </source>
</evidence>
<reference evidence="2" key="1">
    <citation type="journal article" date="2019" name="Environ. Microbiol.">
        <title>Fungal ecological strategies reflected in gene transcription - a case study of two litter decomposers.</title>
        <authorList>
            <person name="Barbi F."/>
            <person name="Kohler A."/>
            <person name="Barry K."/>
            <person name="Baskaran P."/>
            <person name="Daum C."/>
            <person name="Fauchery L."/>
            <person name="Ihrmark K."/>
            <person name="Kuo A."/>
            <person name="LaButti K."/>
            <person name="Lipzen A."/>
            <person name="Morin E."/>
            <person name="Grigoriev I.V."/>
            <person name="Henrissat B."/>
            <person name="Lindahl B."/>
            <person name="Martin F."/>
        </authorList>
    </citation>
    <scope>NUCLEOTIDE SEQUENCE</scope>
    <source>
        <strain evidence="2">JB14</strain>
    </source>
</reference>
<dbReference type="Gene3D" id="3.30.420.40">
    <property type="match status" value="1"/>
</dbReference>
<proteinExistence type="predicted"/>
<dbReference type="AlphaFoldDB" id="A0A6A4IB52"/>
<keyword evidence="1" id="KW-0812">Transmembrane</keyword>
<feature type="transmembrane region" description="Helical" evidence="1">
    <location>
        <begin position="17"/>
        <end position="35"/>
    </location>
</feature>
<keyword evidence="1" id="KW-0472">Membrane</keyword>
<accession>A0A6A4IB52</accession>
<organism evidence="2 3">
    <name type="scientific">Gymnopus androsaceus JB14</name>
    <dbReference type="NCBI Taxonomy" id="1447944"/>
    <lineage>
        <taxon>Eukaryota</taxon>
        <taxon>Fungi</taxon>
        <taxon>Dikarya</taxon>
        <taxon>Basidiomycota</taxon>
        <taxon>Agaricomycotina</taxon>
        <taxon>Agaricomycetes</taxon>
        <taxon>Agaricomycetidae</taxon>
        <taxon>Agaricales</taxon>
        <taxon>Marasmiineae</taxon>
        <taxon>Omphalotaceae</taxon>
        <taxon>Gymnopus</taxon>
    </lineage>
</organism>
<feature type="non-terminal residue" evidence="2">
    <location>
        <position position="1"/>
    </location>
</feature>
<dbReference type="Gene3D" id="3.90.640.10">
    <property type="entry name" value="Actin, Chain A, domain 4"/>
    <property type="match status" value="1"/>
</dbReference>
<dbReference type="Proteomes" id="UP000799118">
    <property type="component" value="Unassembled WGS sequence"/>
</dbReference>
<gene>
    <name evidence="2" type="ORF">BT96DRAFT_1033705</name>
</gene>
<protein>
    <submittedName>
        <fullName evidence="2">Uncharacterized protein</fullName>
    </submittedName>
</protein>
<evidence type="ECO:0000313" key="2">
    <source>
        <dbReference type="EMBL" id="KAE9407886.1"/>
    </source>
</evidence>
<name>A0A6A4IB52_9AGAR</name>
<keyword evidence="1" id="KW-1133">Transmembrane helix</keyword>
<dbReference type="SUPFAM" id="SSF53067">
    <property type="entry name" value="Actin-like ATPase domain"/>
    <property type="match status" value="1"/>
</dbReference>
<evidence type="ECO:0000313" key="3">
    <source>
        <dbReference type="Proteomes" id="UP000799118"/>
    </source>
</evidence>
<sequence length="66" mass="7336">PPSISPFKPCFPSTHPVILLLLGVIHVIPVYKGFVLPHAILRFDLAGHDLINLLVKNVMERGYHSP</sequence>